<evidence type="ECO:0000313" key="2">
    <source>
        <dbReference type="EMBL" id="PWE26895.1"/>
    </source>
</evidence>
<dbReference type="GeneID" id="94367018"/>
<gene>
    <name evidence="2" type="ORF">C4N9_19165</name>
</gene>
<reference evidence="2 3" key="1">
    <citation type="submission" date="2018-05" db="EMBL/GenBank/DDBJ databases">
        <title>Pararhodobacter marina sp. nov., isolated from deep-sea water of the Indian Ocean.</title>
        <authorList>
            <person name="Lai Q.Sr."/>
            <person name="Liu X."/>
            <person name="Shao Z."/>
        </authorList>
    </citation>
    <scope>NUCLEOTIDE SEQUENCE [LARGE SCALE GENOMIC DNA]</scope>
    <source>
        <strain evidence="2 3">CIC4N-9</strain>
    </source>
</reference>
<dbReference type="AlphaFoldDB" id="A0A2U2C4T5"/>
<sequence length="232" mass="25493">MTSWTILARAGTASGDDIILRQCGDVFEICYNGIQLMSNLNHQSEDQLALRSMRRMNFEARRVLIGGLGLGFTLRAVLDLAPPDAEVTVCELIPEIVEWNRGPLAHLADHVLDDPRTRVLIGDVQAHLAAIDTAYDLILMDTDNGPESPVREANTGLYEDCGLGAVARSLGPKGLVAFWSATTSLRFEHRLSAQPWFWLRDDIPLIPGRVDAMHHIYSCSFSAAALGQREAA</sequence>
<dbReference type="SUPFAM" id="SSF53335">
    <property type="entry name" value="S-adenosyl-L-methionine-dependent methyltransferases"/>
    <property type="match status" value="1"/>
</dbReference>
<keyword evidence="1" id="KW-0620">Polyamine biosynthesis</keyword>
<evidence type="ECO:0008006" key="4">
    <source>
        <dbReference type="Google" id="ProtNLM"/>
    </source>
</evidence>
<dbReference type="RefSeq" id="WP_109534974.1">
    <property type="nucleotide sequence ID" value="NZ_QEYD01000014.1"/>
</dbReference>
<organism evidence="2 3">
    <name type="scientific">Pararhodobacter marinus</name>
    <dbReference type="NCBI Taxonomy" id="2184063"/>
    <lineage>
        <taxon>Bacteria</taxon>
        <taxon>Pseudomonadati</taxon>
        <taxon>Pseudomonadota</taxon>
        <taxon>Alphaproteobacteria</taxon>
        <taxon>Rhodobacterales</taxon>
        <taxon>Paracoccaceae</taxon>
        <taxon>Pararhodobacter</taxon>
    </lineage>
</organism>
<protein>
    <recommendedName>
        <fullName evidence="4">Spermidine synthase</fullName>
    </recommendedName>
</protein>
<accession>A0A2U2C4T5</accession>
<proteinExistence type="predicted"/>
<dbReference type="Pfam" id="PF01564">
    <property type="entry name" value="Spermine_synth"/>
    <property type="match status" value="1"/>
</dbReference>
<comment type="caution">
    <text evidence="2">The sequence shown here is derived from an EMBL/GenBank/DDBJ whole genome shotgun (WGS) entry which is preliminary data.</text>
</comment>
<dbReference type="PANTHER" id="PTHR43317">
    <property type="entry name" value="THERMOSPERMINE SYNTHASE ACAULIS5"/>
    <property type="match status" value="1"/>
</dbReference>
<dbReference type="Gene3D" id="3.40.50.150">
    <property type="entry name" value="Vaccinia Virus protein VP39"/>
    <property type="match status" value="1"/>
</dbReference>
<name>A0A2U2C4T5_9RHOB</name>
<dbReference type="OrthoDB" id="9793351at2"/>
<dbReference type="Proteomes" id="UP000244940">
    <property type="component" value="Unassembled WGS sequence"/>
</dbReference>
<dbReference type="GO" id="GO:0006596">
    <property type="term" value="P:polyamine biosynthetic process"/>
    <property type="evidence" value="ECO:0007669"/>
    <property type="project" value="UniProtKB-KW"/>
</dbReference>
<evidence type="ECO:0000313" key="3">
    <source>
        <dbReference type="Proteomes" id="UP000244940"/>
    </source>
</evidence>
<dbReference type="EMBL" id="QEYD01000014">
    <property type="protein sequence ID" value="PWE26895.1"/>
    <property type="molecule type" value="Genomic_DNA"/>
</dbReference>
<keyword evidence="3" id="KW-1185">Reference proteome</keyword>
<evidence type="ECO:0000256" key="1">
    <source>
        <dbReference type="ARBA" id="ARBA00023115"/>
    </source>
</evidence>
<dbReference type="PANTHER" id="PTHR43317:SF3">
    <property type="entry name" value="BLR2883 PROTEIN"/>
    <property type="match status" value="1"/>
</dbReference>
<dbReference type="InterPro" id="IPR029063">
    <property type="entry name" value="SAM-dependent_MTases_sf"/>
</dbReference>